<accession>A0ACD1I8G7</accession>
<proteinExistence type="predicted"/>
<organism evidence="1 2">
    <name type="scientific">Aspergillus costaricaensis CBS 115574</name>
    <dbReference type="NCBI Taxonomy" id="1448317"/>
    <lineage>
        <taxon>Eukaryota</taxon>
        <taxon>Fungi</taxon>
        <taxon>Dikarya</taxon>
        <taxon>Ascomycota</taxon>
        <taxon>Pezizomycotina</taxon>
        <taxon>Eurotiomycetes</taxon>
        <taxon>Eurotiomycetidae</taxon>
        <taxon>Eurotiales</taxon>
        <taxon>Aspergillaceae</taxon>
        <taxon>Aspergillus</taxon>
        <taxon>Aspergillus subgen. Circumdati</taxon>
    </lineage>
</organism>
<gene>
    <name evidence="1" type="ORF">BO79DRAFT_270750</name>
</gene>
<reference evidence="1" key="1">
    <citation type="submission" date="2018-02" db="EMBL/GenBank/DDBJ databases">
        <title>The genomes of Aspergillus section Nigri reveals drivers in fungal speciation.</title>
        <authorList>
            <consortium name="DOE Joint Genome Institute"/>
            <person name="Vesth T.C."/>
            <person name="Nybo J."/>
            <person name="Theobald S."/>
            <person name="Brandl J."/>
            <person name="Frisvad J.C."/>
            <person name="Nielsen K.F."/>
            <person name="Lyhne E.K."/>
            <person name="Kogle M.E."/>
            <person name="Kuo A."/>
            <person name="Riley R."/>
            <person name="Clum A."/>
            <person name="Nolan M."/>
            <person name="Lipzen A."/>
            <person name="Salamov A."/>
            <person name="Henrissat B."/>
            <person name="Wiebenga A."/>
            <person name="De vries R.P."/>
            <person name="Grigoriev I.V."/>
            <person name="Mortensen U.H."/>
            <person name="Andersen M.R."/>
            <person name="Baker S.E."/>
        </authorList>
    </citation>
    <scope>NUCLEOTIDE SEQUENCE</scope>
    <source>
        <strain evidence="1">CBS 115574</strain>
    </source>
</reference>
<protein>
    <submittedName>
        <fullName evidence="1">Uncharacterized protein</fullName>
    </submittedName>
</protein>
<keyword evidence="2" id="KW-1185">Reference proteome</keyword>
<name>A0ACD1I8G7_9EURO</name>
<evidence type="ECO:0000313" key="2">
    <source>
        <dbReference type="Proteomes" id="UP000249748"/>
    </source>
</evidence>
<dbReference type="Proteomes" id="UP000249748">
    <property type="component" value="Unassembled WGS sequence"/>
</dbReference>
<evidence type="ECO:0000313" key="1">
    <source>
        <dbReference type="EMBL" id="RAK86562.1"/>
    </source>
</evidence>
<dbReference type="EMBL" id="KZ824559">
    <property type="protein sequence ID" value="RAK86562.1"/>
    <property type="molecule type" value="Genomic_DNA"/>
</dbReference>
<sequence>MPTHAHTRLPEWRITSWCNWVRKVKREEAREKDKVTVWVRRLNGSELGRKMGGKDRGAWSSASRVRRFPFAVKLSNVQPHSVSFFFPSTRRPLFNIHFYLRRCGFSVEEEIVTLYTE</sequence>